<sequence length="56" mass="6418">MSIESMLGLTCWFAFMVWLQIFIYGLIYGTLASSADEKLGILPEIRDLLRNLTAQY</sequence>
<keyword evidence="1" id="KW-0812">Transmembrane</keyword>
<reference evidence="2" key="1">
    <citation type="journal article" date="2019" name="MBio">
        <title>Virus Genomes from Deep Sea Sediments Expand the Ocean Megavirome and Support Independent Origins of Viral Gigantism.</title>
        <authorList>
            <person name="Backstrom D."/>
            <person name="Yutin N."/>
            <person name="Jorgensen S.L."/>
            <person name="Dharamshi J."/>
            <person name="Homa F."/>
            <person name="Zaremba-Niedwiedzka K."/>
            <person name="Spang A."/>
            <person name="Wolf Y.I."/>
            <person name="Koonin E.V."/>
            <person name="Ettema T.J."/>
        </authorList>
    </citation>
    <scope>NUCLEOTIDE SEQUENCE</scope>
</reference>
<name>A0A481YV10_9VIRU</name>
<gene>
    <name evidence="2" type="ORF">LCMAC103_00720</name>
</gene>
<accession>A0A481YV10</accession>
<dbReference type="EMBL" id="MK500335">
    <property type="protein sequence ID" value="QBK86741.1"/>
    <property type="molecule type" value="Genomic_DNA"/>
</dbReference>
<evidence type="ECO:0000313" key="2">
    <source>
        <dbReference type="EMBL" id="QBK86741.1"/>
    </source>
</evidence>
<keyword evidence="1" id="KW-1133">Transmembrane helix</keyword>
<organism evidence="2">
    <name type="scientific">Marseillevirus LCMAC103</name>
    <dbReference type="NCBI Taxonomy" id="2506604"/>
    <lineage>
        <taxon>Viruses</taxon>
        <taxon>Varidnaviria</taxon>
        <taxon>Bamfordvirae</taxon>
        <taxon>Nucleocytoviricota</taxon>
        <taxon>Megaviricetes</taxon>
        <taxon>Pimascovirales</taxon>
        <taxon>Pimascovirales incertae sedis</taxon>
        <taxon>Marseilleviridae</taxon>
    </lineage>
</organism>
<proteinExistence type="predicted"/>
<feature type="transmembrane region" description="Helical" evidence="1">
    <location>
        <begin position="6"/>
        <end position="28"/>
    </location>
</feature>
<keyword evidence="1" id="KW-0472">Membrane</keyword>
<protein>
    <submittedName>
        <fullName evidence="2">Uncharacterized protein</fullName>
    </submittedName>
</protein>
<evidence type="ECO:0000256" key="1">
    <source>
        <dbReference type="SAM" id="Phobius"/>
    </source>
</evidence>